<reference evidence="4 5" key="1">
    <citation type="submission" date="2016-10" db="EMBL/GenBank/DDBJ databases">
        <authorList>
            <person name="de Groot N.N."/>
        </authorList>
    </citation>
    <scope>NUCLEOTIDE SEQUENCE [LARGE SCALE GENOMIC DNA]</scope>
    <source>
        <strain evidence="4 5">CGMCC 1.6133</strain>
    </source>
</reference>
<name>A0A1G8RES2_9GAMM</name>
<protein>
    <submittedName>
        <fullName evidence="4">PRC-barrel domain-containing protein</fullName>
    </submittedName>
</protein>
<dbReference type="OrthoDB" id="6182585at2"/>
<dbReference type="Gene3D" id="2.30.30.240">
    <property type="entry name" value="PRC-barrel domain"/>
    <property type="match status" value="1"/>
</dbReference>
<feature type="chain" id="PRO_5011597721" evidence="2">
    <location>
        <begin position="30"/>
        <end position="189"/>
    </location>
</feature>
<dbReference type="SUPFAM" id="SSF50346">
    <property type="entry name" value="PRC-barrel domain"/>
    <property type="match status" value="1"/>
</dbReference>
<evidence type="ECO:0000256" key="1">
    <source>
        <dbReference type="SAM" id="MobiDB-lite"/>
    </source>
</evidence>
<evidence type="ECO:0000259" key="3">
    <source>
        <dbReference type="Pfam" id="PF05239"/>
    </source>
</evidence>
<organism evidence="4 5">
    <name type="scientific">Billgrantia gudaonensis</name>
    <dbReference type="NCBI Taxonomy" id="376427"/>
    <lineage>
        <taxon>Bacteria</taxon>
        <taxon>Pseudomonadati</taxon>
        <taxon>Pseudomonadota</taxon>
        <taxon>Gammaproteobacteria</taxon>
        <taxon>Oceanospirillales</taxon>
        <taxon>Halomonadaceae</taxon>
        <taxon>Billgrantia</taxon>
    </lineage>
</organism>
<dbReference type="RefSeq" id="WP_089683714.1">
    <property type="nucleotide sequence ID" value="NZ_FNES01000003.1"/>
</dbReference>
<evidence type="ECO:0000313" key="4">
    <source>
        <dbReference type="EMBL" id="SDJ15492.1"/>
    </source>
</evidence>
<evidence type="ECO:0000256" key="2">
    <source>
        <dbReference type="SAM" id="SignalP"/>
    </source>
</evidence>
<dbReference type="Proteomes" id="UP000198525">
    <property type="component" value="Unassembled WGS sequence"/>
</dbReference>
<dbReference type="STRING" id="376427.SAMN04487954_103190"/>
<keyword evidence="5" id="KW-1185">Reference proteome</keyword>
<feature type="domain" description="PRC-barrel" evidence="3">
    <location>
        <begin position="38"/>
        <end position="123"/>
    </location>
</feature>
<dbReference type="Gene3D" id="1.10.287.700">
    <property type="entry name" value="Helix hairpin bin"/>
    <property type="match status" value="1"/>
</dbReference>
<evidence type="ECO:0000313" key="5">
    <source>
        <dbReference type="Proteomes" id="UP000198525"/>
    </source>
</evidence>
<dbReference type="Pfam" id="PF05239">
    <property type="entry name" value="PRC"/>
    <property type="match status" value="1"/>
</dbReference>
<dbReference type="EMBL" id="FNES01000003">
    <property type="protein sequence ID" value="SDJ15492.1"/>
    <property type="molecule type" value="Genomic_DNA"/>
</dbReference>
<dbReference type="InterPro" id="IPR027275">
    <property type="entry name" value="PRC-brl_dom"/>
</dbReference>
<feature type="compositionally biased region" description="Polar residues" evidence="1">
    <location>
        <begin position="147"/>
        <end position="161"/>
    </location>
</feature>
<feature type="region of interest" description="Disordered" evidence="1">
    <location>
        <begin position="147"/>
        <end position="189"/>
    </location>
</feature>
<dbReference type="InterPro" id="IPR011033">
    <property type="entry name" value="PRC_barrel-like_sf"/>
</dbReference>
<accession>A0A1G8RES2</accession>
<proteinExistence type="predicted"/>
<sequence length="189" mass="20646">MNLTPVRNKALFTLAGAALAGGFALSANAQTTDQPQGIYSADDILDAEVYLSESPDEQIGEVEDIVFNEAMQVTALVVESGSVLGLGGREIIVEAGQFSLLTETENDDDVEHRVMLDATAEELEGYPVYSDDWWADARLRAQETWQQTQEGAQSAWQTTQEGAERAWETTQENAQRAWESARDAVSGND</sequence>
<feature type="signal peptide" evidence="2">
    <location>
        <begin position="1"/>
        <end position="29"/>
    </location>
</feature>
<dbReference type="AlphaFoldDB" id="A0A1G8RES2"/>
<gene>
    <name evidence="4" type="ORF">SAMN04487954_103190</name>
</gene>
<keyword evidence="2" id="KW-0732">Signal</keyword>